<dbReference type="Proteomes" id="UP001515641">
    <property type="component" value="Unassembled WGS sequence"/>
</dbReference>
<name>A0ABX0L587_9NEIS</name>
<protein>
    <submittedName>
        <fullName evidence="2">Uncharacterized protein</fullName>
    </submittedName>
</protein>
<reference evidence="2 3" key="1">
    <citation type="submission" date="2020-03" db="EMBL/GenBank/DDBJ databases">
        <title>Draft genome sequence of environmentally isolated cultures.</title>
        <authorList>
            <person name="Wilson H.S."/>
            <person name="De Leon M.E."/>
        </authorList>
    </citation>
    <scope>NUCLEOTIDE SEQUENCE [LARGE SCALE GENOMIC DNA]</scope>
    <source>
        <strain evidence="2 3">HSC-31F16</strain>
    </source>
</reference>
<feature type="compositionally biased region" description="Low complexity" evidence="1">
    <location>
        <begin position="73"/>
        <end position="85"/>
    </location>
</feature>
<proteinExistence type="predicted"/>
<organism evidence="2 3">
    <name type="scientific">Chromobacterium fluminis</name>
    <dbReference type="NCBI Taxonomy" id="3044269"/>
    <lineage>
        <taxon>Bacteria</taxon>
        <taxon>Pseudomonadati</taxon>
        <taxon>Pseudomonadota</taxon>
        <taxon>Betaproteobacteria</taxon>
        <taxon>Neisseriales</taxon>
        <taxon>Chromobacteriaceae</taxon>
        <taxon>Chromobacterium</taxon>
    </lineage>
</organism>
<sequence length="100" mass="10316">MMKVSEFLQDGFGSFSATRLAFLLWALGVLLVWAYTSIQKGSPSLPIDNSVIVVLGILMTGKVTQSFSPGDSPQIQAANAQAQAPQPAPAAPAGSPALTA</sequence>
<evidence type="ECO:0000313" key="3">
    <source>
        <dbReference type="Proteomes" id="UP001515641"/>
    </source>
</evidence>
<gene>
    <name evidence="2" type="ORF">HA052_16705</name>
</gene>
<evidence type="ECO:0000256" key="1">
    <source>
        <dbReference type="SAM" id="MobiDB-lite"/>
    </source>
</evidence>
<keyword evidence="3" id="KW-1185">Reference proteome</keyword>
<dbReference type="RefSeq" id="WP_081545773.1">
    <property type="nucleotide sequence ID" value="NZ_JAAOMA010000024.1"/>
</dbReference>
<accession>A0ABX0L587</accession>
<evidence type="ECO:0000313" key="2">
    <source>
        <dbReference type="EMBL" id="NHR06829.1"/>
    </source>
</evidence>
<feature type="region of interest" description="Disordered" evidence="1">
    <location>
        <begin position="66"/>
        <end position="100"/>
    </location>
</feature>
<dbReference type="EMBL" id="JAAOMA010000024">
    <property type="protein sequence ID" value="NHR06829.1"/>
    <property type="molecule type" value="Genomic_DNA"/>
</dbReference>
<comment type="caution">
    <text evidence="2">The sequence shown here is derived from an EMBL/GenBank/DDBJ whole genome shotgun (WGS) entry which is preliminary data.</text>
</comment>